<feature type="domain" description="PAS" evidence="2">
    <location>
        <begin position="199"/>
        <end position="272"/>
    </location>
</feature>
<accession>A0A0C1MU39</accession>
<evidence type="ECO:0000259" key="2">
    <source>
        <dbReference type="SMART" id="SM00091"/>
    </source>
</evidence>
<feature type="domain" description="PAS" evidence="2">
    <location>
        <begin position="312"/>
        <end position="379"/>
    </location>
</feature>
<feature type="transmembrane region" description="Helical" evidence="1">
    <location>
        <begin position="37"/>
        <end position="58"/>
    </location>
</feature>
<dbReference type="RefSeq" id="WP_039455858.1">
    <property type="nucleotide sequence ID" value="NZ_JSWE01000092.1"/>
</dbReference>
<keyword evidence="1" id="KW-0472">Membrane</keyword>
<dbReference type="EMBL" id="JSWE01000092">
    <property type="protein sequence ID" value="KIE05602.1"/>
    <property type="molecule type" value="Genomic_DNA"/>
</dbReference>
<feature type="domain" description="PAS" evidence="2">
    <location>
        <begin position="441"/>
        <end position="507"/>
    </location>
</feature>
<name>A0A0C1MU39_9RICK</name>
<keyword evidence="1" id="KW-0812">Transmembrane</keyword>
<evidence type="ECO:0000313" key="4">
    <source>
        <dbReference type="Proteomes" id="UP000031258"/>
    </source>
</evidence>
<dbReference type="STRING" id="86105.NF27_DP01460"/>
<dbReference type="SMART" id="SM00091">
    <property type="entry name" value="PAS"/>
    <property type="match status" value="3"/>
</dbReference>
<comment type="caution">
    <text evidence="3">The sequence shown here is derived from an EMBL/GenBank/DDBJ whole genome shotgun (WGS) entry which is preliminary data.</text>
</comment>
<dbReference type="InterPro" id="IPR000014">
    <property type="entry name" value="PAS"/>
</dbReference>
<dbReference type="Pfam" id="PF12860">
    <property type="entry name" value="PAS_7"/>
    <property type="match status" value="1"/>
</dbReference>
<proteinExistence type="predicted"/>
<sequence length="551" mass="63308">MSLINGYKKFRKGVLISLVLVEIVLSAFIYLESTAYFGVYDIIEISITFALIFYVFMLSNDLEDYENKEIKEGYIAKISPTMLIYINREGSLEILNGSYSSLGMPTNINAKSFKALFSLKEWEKIENIVTKATSKKQKTSGFISFLDNTGQLKYLYYVAQVAKRYKLEGLLVWLFDVSETKSQELNLTQLFHKYRVMSYELDLLINSLPIPTWKRGIDGKIIFCNQAYKDLIQKMGYSDFSGNIPEFDNFFYEELTKDDSDEVSIKKVFIIDNQPVILRINEVKVSGEGSIGYCNFINEIEQLEKKVIALNNTLESLLKIDANALLIINNLGNVAFYNQAFITLFNLEQNSISSNLSFSSLIDKMREKGKLPEVKNYKEFKWQQMKYITEQTESEFFFMYLPDGKTLKVSVIPVQGGDTVFRYENIIEQLAMGRVYNEHINVLKTLVASYDYATAILGHNGKLLICNDKFIKLFDFAGSPEQMHFMDMMLAQEKAFQSVDSYQSYKNALTGALDQRSNISIALQFKDKQKIEAKIEPLPDNSIMIKYKNIA</sequence>
<gene>
    <name evidence="3" type="ORF">NF27_DP01460</name>
</gene>
<evidence type="ECO:0000313" key="3">
    <source>
        <dbReference type="EMBL" id="KIE05602.1"/>
    </source>
</evidence>
<evidence type="ECO:0000256" key="1">
    <source>
        <dbReference type="SAM" id="Phobius"/>
    </source>
</evidence>
<reference evidence="3 4" key="1">
    <citation type="submission" date="2014-11" db="EMBL/GenBank/DDBJ databases">
        <title>A Rickettsiales Symbiont of Amoebae With Ancient Features.</title>
        <authorList>
            <person name="Schulz F."/>
            <person name="Martijn J."/>
            <person name="Wascher F."/>
            <person name="Kostanjsek R."/>
            <person name="Ettema T.J."/>
            <person name="Horn M."/>
        </authorList>
    </citation>
    <scope>NUCLEOTIDE SEQUENCE [LARGE SCALE GENOMIC DNA]</scope>
    <source>
        <strain evidence="3 4">UWC36</strain>
    </source>
</reference>
<organism evidence="3 4">
    <name type="scientific">Candidatus Jidaibacter acanthamoebae</name>
    <dbReference type="NCBI Taxonomy" id="86105"/>
    <lineage>
        <taxon>Bacteria</taxon>
        <taxon>Pseudomonadati</taxon>
        <taxon>Pseudomonadota</taxon>
        <taxon>Alphaproteobacteria</taxon>
        <taxon>Rickettsiales</taxon>
        <taxon>Candidatus Midichloriaceae</taxon>
        <taxon>Candidatus Jidaibacter</taxon>
    </lineage>
</organism>
<dbReference type="AlphaFoldDB" id="A0A0C1MU39"/>
<dbReference type="Proteomes" id="UP000031258">
    <property type="component" value="Unassembled WGS sequence"/>
</dbReference>
<keyword evidence="4" id="KW-1185">Reference proteome</keyword>
<feature type="transmembrane region" description="Helical" evidence="1">
    <location>
        <begin position="12"/>
        <end position="31"/>
    </location>
</feature>
<protein>
    <recommendedName>
        <fullName evidence="2">PAS domain-containing protein</fullName>
    </recommendedName>
</protein>
<keyword evidence="1" id="KW-1133">Transmembrane helix</keyword>
<dbReference type="OrthoDB" id="7164295at2"/>